<keyword evidence="6 9" id="KW-0812">Transmembrane</keyword>
<dbReference type="RefSeq" id="WP_223247837.1">
    <property type="nucleotide sequence ID" value="NZ_BGOW01000028.1"/>
</dbReference>
<feature type="region of interest" description="Disordered" evidence="10">
    <location>
        <begin position="391"/>
        <end position="411"/>
    </location>
</feature>
<dbReference type="EMBL" id="BGOW01000028">
    <property type="protein sequence ID" value="GBL46866.1"/>
    <property type="molecule type" value="Genomic_DNA"/>
</dbReference>
<dbReference type="PRINTS" id="PR01490">
    <property type="entry name" value="RTXTOXIND"/>
</dbReference>
<evidence type="ECO:0000256" key="2">
    <source>
        <dbReference type="ARBA" id="ARBA00009477"/>
    </source>
</evidence>
<evidence type="ECO:0000256" key="5">
    <source>
        <dbReference type="ARBA" id="ARBA00022519"/>
    </source>
</evidence>
<gene>
    <name evidence="12" type="ORF">SFMTTN_2692</name>
</gene>
<keyword evidence="7 9" id="KW-1133">Transmembrane helix</keyword>
<organism evidence="12 13">
    <name type="scientific">Sulfuriferula multivorans</name>
    <dbReference type="NCBI Taxonomy" id="1559896"/>
    <lineage>
        <taxon>Bacteria</taxon>
        <taxon>Pseudomonadati</taxon>
        <taxon>Pseudomonadota</taxon>
        <taxon>Betaproteobacteria</taxon>
        <taxon>Nitrosomonadales</taxon>
        <taxon>Sulfuricellaceae</taxon>
        <taxon>Sulfuriferula</taxon>
    </lineage>
</organism>
<dbReference type="Gene3D" id="2.40.50.100">
    <property type="match status" value="1"/>
</dbReference>
<evidence type="ECO:0000256" key="6">
    <source>
        <dbReference type="ARBA" id="ARBA00022692"/>
    </source>
</evidence>
<dbReference type="Pfam" id="PF26002">
    <property type="entry name" value="Beta-barrel_AprE"/>
    <property type="match status" value="1"/>
</dbReference>
<keyword evidence="3 9" id="KW-0813">Transport</keyword>
<comment type="subcellular location">
    <subcellularLocation>
        <location evidence="1 9">Cell inner membrane</location>
        <topology evidence="1 9">Single-pass membrane protein</topology>
    </subcellularLocation>
</comment>
<protein>
    <recommendedName>
        <fullName evidence="9">Membrane fusion protein (MFP) family protein</fullName>
    </recommendedName>
</protein>
<dbReference type="InterPro" id="IPR058982">
    <property type="entry name" value="Beta-barrel_AprE"/>
</dbReference>
<dbReference type="GO" id="GO:0005886">
    <property type="term" value="C:plasma membrane"/>
    <property type="evidence" value="ECO:0007669"/>
    <property type="project" value="UniProtKB-SubCell"/>
</dbReference>
<keyword evidence="5 9" id="KW-0997">Cell inner membrane</keyword>
<evidence type="ECO:0000256" key="1">
    <source>
        <dbReference type="ARBA" id="ARBA00004377"/>
    </source>
</evidence>
<dbReference type="InterPro" id="IPR006144">
    <property type="entry name" value="Secretion_HlyD_CS"/>
</dbReference>
<sequence length="473" mass="52388">MNLAAVKPIRNLKTWAENLRLDALNAEMHEFAPGILKVQHSPPSPLPRILLYILLALCGIALLWMIFGRLDIIAVADGKLVPQTYLKIVQPSEAGIVQDILVKEGDRVVAGQVLLRMNTKLAEADSKSVQAEYYRRAIQLRRIEAELSGQPLIKQADDPGTIFQQAQAQYHANRLAYQDAVGQERALLHKAREELAAAQEVHSKLRQVLPTYQSNEQAYGQMASEGYVGKLEAQDRARERIEKEQDLRTQTYTLASLQASIAQSDKRLAQITSNYRQQLNQERVEALAQFQKLEQDWAKQTHKNALLELKAPQAGIVKDLATHTQGTVVSPGTVMLTLVPKHEMLLAEVWVSNEDAGFVHAGQSVKVKLAAYPFQKYGMVDGVVQQIGADASDGGSNKNNTSNGAAPTGQEPQDLKYKAIVALQRQYLTLDGTRLTLAPGMRASAEINLGTRSIMEYLLSPVQKAYQEAGRER</sequence>
<dbReference type="PROSITE" id="PS00543">
    <property type="entry name" value="HLYD_FAMILY"/>
    <property type="match status" value="1"/>
</dbReference>
<name>A0A401JGX2_9PROT</name>
<evidence type="ECO:0000256" key="10">
    <source>
        <dbReference type="SAM" id="MobiDB-lite"/>
    </source>
</evidence>
<dbReference type="AlphaFoldDB" id="A0A401JGX2"/>
<feature type="transmembrane region" description="Helical" evidence="9">
    <location>
        <begin position="49"/>
        <end position="67"/>
    </location>
</feature>
<dbReference type="PANTHER" id="PTHR30386">
    <property type="entry name" value="MEMBRANE FUSION SUBUNIT OF EMRAB-TOLC MULTIDRUG EFFLUX PUMP"/>
    <property type="match status" value="1"/>
</dbReference>
<dbReference type="InterPro" id="IPR010129">
    <property type="entry name" value="T1SS_HlyD"/>
</dbReference>
<proteinExistence type="inferred from homology"/>
<dbReference type="InterPro" id="IPR050739">
    <property type="entry name" value="MFP"/>
</dbReference>
<evidence type="ECO:0000313" key="12">
    <source>
        <dbReference type="EMBL" id="GBL46866.1"/>
    </source>
</evidence>
<reference evidence="12 13" key="1">
    <citation type="journal article" date="2019" name="Front. Microbiol.">
        <title>Genomes of Neutrophilic Sulfur-Oxidizing Chemolithoautotrophs Representing 9 Proteobacterial Species From 8 Genera.</title>
        <authorList>
            <person name="Watanabe T."/>
            <person name="Kojima H."/>
            <person name="Umezawa K."/>
            <person name="Hori C."/>
            <person name="Takasuka T.E."/>
            <person name="Kato Y."/>
            <person name="Fukui M."/>
        </authorList>
    </citation>
    <scope>NUCLEOTIDE SEQUENCE [LARGE SCALE GENOMIC DNA]</scope>
    <source>
        <strain evidence="12 13">TTN</strain>
    </source>
</reference>
<dbReference type="Proteomes" id="UP000286806">
    <property type="component" value="Unassembled WGS sequence"/>
</dbReference>
<evidence type="ECO:0000313" key="13">
    <source>
        <dbReference type="Proteomes" id="UP000286806"/>
    </source>
</evidence>
<feature type="compositionally biased region" description="Polar residues" evidence="10">
    <location>
        <begin position="394"/>
        <end position="405"/>
    </location>
</feature>
<dbReference type="GO" id="GO:0009306">
    <property type="term" value="P:protein secretion"/>
    <property type="evidence" value="ECO:0007669"/>
    <property type="project" value="InterPro"/>
</dbReference>
<comment type="caution">
    <text evidence="12">The sequence shown here is derived from an EMBL/GenBank/DDBJ whole genome shotgun (WGS) entry which is preliminary data.</text>
</comment>
<evidence type="ECO:0000256" key="9">
    <source>
        <dbReference type="RuleBase" id="RU365093"/>
    </source>
</evidence>
<feature type="domain" description="AprE-like beta-barrel" evidence="11">
    <location>
        <begin position="345"/>
        <end position="449"/>
    </location>
</feature>
<dbReference type="SUPFAM" id="SSF111369">
    <property type="entry name" value="HlyD-like secretion proteins"/>
    <property type="match status" value="1"/>
</dbReference>
<keyword evidence="13" id="KW-1185">Reference proteome</keyword>
<evidence type="ECO:0000256" key="4">
    <source>
        <dbReference type="ARBA" id="ARBA00022475"/>
    </source>
</evidence>
<evidence type="ECO:0000256" key="3">
    <source>
        <dbReference type="ARBA" id="ARBA00022448"/>
    </source>
</evidence>
<dbReference type="PANTHER" id="PTHR30386:SF27">
    <property type="entry name" value="MEMBRANE FUSION PROTEIN (MFP) FAMILY PROTEIN"/>
    <property type="match status" value="1"/>
</dbReference>
<accession>A0A401JGX2</accession>
<keyword evidence="8 9" id="KW-0472">Membrane</keyword>
<keyword evidence="4 9" id="KW-1003">Cell membrane</keyword>
<dbReference type="NCBIfam" id="TIGR01843">
    <property type="entry name" value="type_I_hlyD"/>
    <property type="match status" value="1"/>
</dbReference>
<evidence type="ECO:0000259" key="11">
    <source>
        <dbReference type="Pfam" id="PF26002"/>
    </source>
</evidence>
<evidence type="ECO:0000256" key="7">
    <source>
        <dbReference type="ARBA" id="ARBA00022989"/>
    </source>
</evidence>
<evidence type="ECO:0000256" key="8">
    <source>
        <dbReference type="ARBA" id="ARBA00023136"/>
    </source>
</evidence>
<comment type="similarity">
    <text evidence="2 9">Belongs to the membrane fusion protein (MFP) (TC 8.A.1) family.</text>
</comment>
<dbReference type="Gene3D" id="2.40.30.170">
    <property type="match status" value="1"/>
</dbReference>